<reference evidence="3" key="2">
    <citation type="journal article" date="2023" name="Science">
        <title>Genomic signatures of disease resistance in endangered staghorn corals.</title>
        <authorList>
            <person name="Vollmer S.V."/>
            <person name="Selwyn J.D."/>
            <person name="Despard B.A."/>
            <person name="Roesel C.L."/>
        </authorList>
    </citation>
    <scope>NUCLEOTIDE SEQUENCE</scope>
    <source>
        <strain evidence="3">K2</strain>
    </source>
</reference>
<feature type="region of interest" description="Disordered" evidence="2">
    <location>
        <begin position="182"/>
        <end position="218"/>
    </location>
</feature>
<dbReference type="AlphaFoldDB" id="A0AAD9QRG5"/>
<sequence>MTAFFARKYNQSSLSTRSTYFKLRDITTRNQRRSTRAVVQMSASIASSPFLRKRSSHCPVIGEWTCYRRRDDLMVLLADIASIKDTNPLKDCFSSSLNAFLTLWNQVGYLLSSSEEDLAPKASYCKEHMRLLPYDDAVEFIARHLTREGKLFLKIFNPLSSNNSKATVQTVVVDPLTDEDGCNVEESSEEVNSDASGKSSTNDVDTKTTALRERRASKRGGSSLFDLEVDEGNPKKRKVVNSDFPSLDFHSVKFNDYCPDKDEAFLTFVKTFLEKKEMEKDRLLKQIAEEQKARNCMEEKMKELEVELKKQLDKEEEMRRTKDESIKALQDELQISNSKRKVLEDKLKGIKQFLQVDTDQVDQKIPETKQVEV</sequence>
<proteinExistence type="predicted"/>
<evidence type="ECO:0000313" key="4">
    <source>
        <dbReference type="Proteomes" id="UP001249851"/>
    </source>
</evidence>
<dbReference type="EMBL" id="JARQWQ010000018">
    <property type="protein sequence ID" value="KAK2566021.1"/>
    <property type="molecule type" value="Genomic_DNA"/>
</dbReference>
<reference evidence="3" key="1">
    <citation type="journal article" date="2023" name="G3 (Bethesda)">
        <title>Whole genome assembly and annotation of the endangered Caribbean coral Acropora cervicornis.</title>
        <authorList>
            <person name="Selwyn J.D."/>
            <person name="Vollmer S.V."/>
        </authorList>
    </citation>
    <scope>NUCLEOTIDE SEQUENCE</scope>
    <source>
        <strain evidence="3">K2</strain>
    </source>
</reference>
<keyword evidence="4" id="KW-1185">Reference proteome</keyword>
<feature type="coiled-coil region" evidence="1">
    <location>
        <begin position="273"/>
        <end position="346"/>
    </location>
</feature>
<evidence type="ECO:0000313" key="3">
    <source>
        <dbReference type="EMBL" id="KAK2566021.1"/>
    </source>
</evidence>
<name>A0AAD9QRG5_ACRCE</name>
<comment type="caution">
    <text evidence="3">The sequence shown here is derived from an EMBL/GenBank/DDBJ whole genome shotgun (WGS) entry which is preliminary data.</text>
</comment>
<feature type="compositionally biased region" description="Basic and acidic residues" evidence="2">
    <location>
        <begin position="204"/>
        <end position="214"/>
    </location>
</feature>
<evidence type="ECO:0000256" key="1">
    <source>
        <dbReference type="SAM" id="Coils"/>
    </source>
</evidence>
<feature type="compositionally biased region" description="Polar residues" evidence="2">
    <location>
        <begin position="194"/>
        <end position="203"/>
    </location>
</feature>
<accession>A0AAD9QRG5</accession>
<protein>
    <submittedName>
        <fullName evidence="3">Uncharacterized protein</fullName>
    </submittedName>
</protein>
<organism evidence="3 4">
    <name type="scientific">Acropora cervicornis</name>
    <name type="common">Staghorn coral</name>
    <dbReference type="NCBI Taxonomy" id="6130"/>
    <lineage>
        <taxon>Eukaryota</taxon>
        <taxon>Metazoa</taxon>
        <taxon>Cnidaria</taxon>
        <taxon>Anthozoa</taxon>
        <taxon>Hexacorallia</taxon>
        <taxon>Scleractinia</taxon>
        <taxon>Astrocoeniina</taxon>
        <taxon>Acroporidae</taxon>
        <taxon>Acropora</taxon>
    </lineage>
</organism>
<keyword evidence="1" id="KW-0175">Coiled coil</keyword>
<gene>
    <name evidence="3" type="ORF">P5673_010344</name>
</gene>
<evidence type="ECO:0000256" key="2">
    <source>
        <dbReference type="SAM" id="MobiDB-lite"/>
    </source>
</evidence>
<feature type="compositionally biased region" description="Acidic residues" evidence="2">
    <location>
        <begin position="182"/>
        <end position="192"/>
    </location>
</feature>
<dbReference type="Proteomes" id="UP001249851">
    <property type="component" value="Unassembled WGS sequence"/>
</dbReference>